<evidence type="ECO:0000313" key="5">
    <source>
        <dbReference type="EMBL" id="CZT21998.1"/>
    </source>
</evidence>
<keyword evidence="3" id="KW-0862">Zinc</keyword>
<dbReference type="GO" id="GO:0046872">
    <property type="term" value="F:metal ion binding"/>
    <property type="evidence" value="ECO:0007669"/>
    <property type="project" value="UniProtKB-KW"/>
</dbReference>
<dbReference type="PANTHER" id="PTHR28620:SF1">
    <property type="entry name" value="CENP-V_GFA DOMAIN-CONTAINING PROTEIN"/>
    <property type="match status" value="1"/>
</dbReference>
<dbReference type="GO" id="GO:0016846">
    <property type="term" value="F:carbon-sulfur lyase activity"/>
    <property type="evidence" value="ECO:0007669"/>
    <property type="project" value="InterPro"/>
</dbReference>
<dbReference type="OrthoDB" id="2993351at2759"/>
<dbReference type="SUPFAM" id="SSF51316">
    <property type="entry name" value="Mss4-like"/>
    <property type="match status" value="1"/>
</dbReference>
<dbReference type="STRING" id="112498.A0A2D3V2F0"/>
<evidence type="ECO:0000256" key="3">
    <source>
        <dbReference type="ARBA" id="ARBA00022833"/>
    </source>
</evidence>
<dbReference type="Proteomes" id="UP000225277">
    <property type="component" value="Unassembled WGS sequence"/>
</dbReference>
<dbReference type="GeneID" id="35602974"/>
<keyword evidence="6" id="KW-1185">Reference proteome</keyword>
<feature type="domain" description="CENP-V/GFA" evidence="4">
    <location>
        <begin position="18"/>
        <end position="148"/>
    </location>
</feature>
<dbReference type="Pfam" id="PF04828">
    <property type="entry name" value="GFA"/>
    <property type="match status" value="1"/>
</dbReference>
<evidence type="ECO:0000256" key="2">
    <source>
        <dbReference type="ARBA" id="ARBA00022723"/>
    </source>
</evidence>
<gene>
    <name evidence="5" type="ORF">RCC_07867</name>
</gene>
<reference evidence="5 6" key="1">
    <citation type="submission" date="2016-03" db="EMBL/GenBank/DDBJ databases">
        <authorList>
            <person name="Ploux O."/>
        </authorList>
    </citation>
    <scope>NUCLEOTIDE SEQUENCE [LARGE SCALE GENOMIC DNA]</scope>
    <source>
        <strain evidence="5 6">URUG2</strain>
    </source>
</reference>
<sequence>MSEQQLPWPPETGVWKTYPMHCHCGTIRWNITISPPLFPSDDPENKGTYAAVDCHCSYCQRNGILPIHPKSANVVFTQGLEERKEYLTASKKCPQWFCGQCGSCIGTDLSVLAKEMGMEGRYSINLRMLKDFDVSKIEVKKVGGMDMKDAPPKYPPFEV</sequence>
<dbReference type="Gene3D" id="2.170.150.70">
    <property type="match status" value="1"/>
</dbReference>
<dbReference type="InterPro" id="IPR006913">
    <property type="entry name" value="CENP-V/GFA"/>
</dbReference>
<evidence type="ECO:0000259" key="4">
    <source>
        <dbReference type="PROSITE" id="PS51891"/>
    </source>
</evidence>
<dbReference type="AlphaFoldDB" id="A0A2D3V2F0"/>
<dbReference type="RefSeq" id="XP_023628887.1">
    <property type="nucleotide sequence ID" value="XM_023773119.1"/>
</dbReference>
<comment type="similarity">
    <text evidence="1">Belongs to the Gfa family.</text>
</comment>
<organism evidence="5 6">
    <name type="scientific">Ramularia collo-cygni</name>
    <dbReference type="NCBI Taxonomy" id="112498"/>
    <lineage>
        <taxon>Eukaryota</taxon>
        <taxon>Fungi</taxon>
        <taxon>Dikarya</taxon>
        <taxon>Ascomycota</taxon>
        <taxon>Pezizomycotina</taxon>
        <taxon>Dothideomycetes</taxon>
        <taxon>Dothideomycetidae</taxon>
        <taxon>Mycosphaerellales</taxon>
        <taxon>Mycosphaerellaceae</taxon>
        <taxon>Ramularia</taxon>
    </lineage>
</organism>
<dbReference type="InterPro" id="IPR011057">
    <property type="entry name" value="Mss4-like_sf"/>
</dbReference>
<proteinExistence type="inferred from homology"/>
<accession>A0A2D3V2F0</accession>
<keyword evidence="2" id="KW-0479">Metal-binding</keyword>
<dbReference type="EMBL" id="FJUY01000012">
    <property type="protein sequence ID" value="CZT21998.1"/>
    <property type="molecule type" value="Genomic_DNA"/>
</dbReference>
<protein>
    <recommendedName>
        <fullName evidence="4">CENP-V/GFA domain-containing protein</fullName>
    </recommendedName>
</protein>
<evidence type="ECO:0000256" key="1">
    <source>
        <dbReference type="ARBA" id="ARBA00005495"/>
    </source>
</evidence>
<dbReference type="PROSITE" id="PS51891">
    <property type="entry name" value="CENP_V_GFA"/>
    <property type="match status" value="1"/>
</dbReference>
<dbReference type="InterPro" id="IPR052355">
    <property type="entry name" value="CENP-V-like"/>
</dbReference>
<dbReference type="PANTHER" id="PTHR28620">
    <property type="entry name" value="CENTROMERE PROTEIN V"/>
    <property type="match status" value="1"/>
</dbReference>
<evidence type="ECO:0000313" key="6">
    <source>
        <dbReference type="Proteomes" id="UP000225277"/>
    </source>
</evidence>
<name>A0A2D3V2F0_9PEZI</name>